<reference evidence="1" key="2">
    <citation type="journal article" date="2015" name="Data Brief">
        <title>Shoot transcriptome of the giant reed, Arundo donax.</title>
        <authorList>
            <person name="Barrero R.A."/>
            <person name="Guerrero F.D."/>
            <person name="Moolhuijzen P."/>
            <person name="Goolsby J.A."/>
            <person name="Tidwell J."/>
            <person name="Bellgard S.E."/>
            <person name="Bellgard M.I."/>
        </authorList>
    </citation>
    <scope>NUCLEOTIDE SEQUENCE</scope>
    <source>
        <tissue evidence="1">Shoot tissue taken approximately 20 cm above the soil surface</tissue>
    </source>
</reference>
<proteinExistence type="predicted"/>
<protein>
    <submittedName>
        <fullName evidence="1">Uncharacterized protein</fullName>
    </submittedName>
</protein>
<reference evidence="1" key="1">
    <citation type="submission" date="2014-09" db="EMBL/GenBank/DDBJ databases">
        <authorList>
            <person name="Magalhaes I.L.F."/>
            <person name="Oliveira U."/>
            <person name="Santos F.R."/>
            <person name="Vidigal T.H.D.A."/>
            <person name="Brescovit A.D."/>
            <person name="Santos A.J."/>
        </authorList>
    </citation>
    <scope>NUCLEOTIDE SEQUENCE</scope>
    <source>
        <tissue evidence="1">Shoot tissue taken approximately 20 cm above the soil surface</tissue>
    </source>
</reference>
<dbReference type="AlphaFoldDB" id="A0A0A9DKG0"/>
<organism evidence="1">
    <name type="scientific">Arundo donax</name>
    <name type="common">Giant reed</name>
    <name type="synonym">Donax arundinaceus</name>
    <dbReference type="NCBI Taxonomy" id="35708"/>
    <lineage>
        <taxon>Eukaryota</taxon>
        <taxon>Viridiplantae</taxon>
        <taxon>Streptophyta</taxon>
        <taxon>Embryophyta</taxon>
        <taxon>Tracheophyta</taxon>
        <taxon>Spermatophyta</taxon>
        <taxon>Magnoliopsida</taxon>
        <taxon>Liliopsida</taxon>
        <taxon>Poales</taxon>
        <taxon>Poaceae</taxon>
        <taxon>PACMAD clade</taxon>
        <taxon>Arundinoideae</taxon>
        <taxon>Arundineae</taxon>
        <taxon>Arundo</taxon>
    </lineage>
</organism>
<dbReference type="EMBL" id="GBRH01211790">
    <property type="protein sequence ID" value="JAD86105.1"/>
    <property type="molecule type" value="Transcribed_RNA"/>
</dbReference>
<evidence type="ECO:0000313" key="1">
    <source>
        <dbReference type="EMBL" id="JAD86105.1"/>
    </source>
</evidence>
<accession>A0A0A9DKG0</accession>
<name>A0A0A9DKG0_ARUDO</name>
<sequence length="57" mass="6587">MHKLFTINILTSKGVLKTPVTKDNCPIPEFDEPISRKSKITNHESKTNYTENRFCGY</sequence>